<protein>
    <recommendedName>
        <fullName evidence="5">C-type lysozyme inhibitor domain-containing protein</fullName>
    </recommendedName>
</protein>
<accession>A0A368Y1B8</accession>
<dbReference type="EMBL" id="QPJK01000002">
    <property type="protein sequence ID" value="RCW73885.1"/>
    <property type="molecule type" value="Genomic_DNA"/>
</dbReference>
<keyword evidence="4" id="KW-1185">Reference proteome</keyword>
<gene>
    <name evidence="3" type="ORF">DES41_102202</name>
</gene>
<evidence type="ECO:0000256" key="1">
    <source>
        <dbReference type="SAM" id="MobiDB-lite"/>
    </source>
</evidence>
<name>A0A368Y1B8_9BURK</name>
<sequence length="199" mass="21118">MKKLALIAVLSMALPFAASAQSSTSKAAAETSTKTAAKPVAKAAAKPTAKAEPKKAPIRRSAAKAVEEVTPISEDTHVVISDADLAVAQRVFTGKIQCELGADVVVTADEQKPGFFTVSTKGARYRMHPVESRTGAIRLEDPKAGAMWLQLGNKSMLMNQKQGVRVADECQAPAQLAFADEMKKNPPRSIFESADAPKN</sequence>
<feature type="region of interest" description="Disordered" evidence="1">
    <location>
        <begin position="24"/>
        <end position="57"/>
    </location>
</feature>
<organism evidence="3 4">
    <name type="scientific">Pseudorhodoferax soli</name>
    <dbReference type="NCBI Taxonomy" id="545864"/>
    <lineage>
        <taxon>Bacteria</taxon>
        <taxon>Pseudomonadati</taxon>
        <taxon>Pseudomonadota</taxon>
        <taxon>Betaproteobacteria</taxon>
        <taxon>Burkholderiales</taxon>
        <taxon>Comamonadaceae</taxon>
    </lineage>
</organism>
<comment type="caution">
    <text evidence="3">The sequence shown here is derived from an EMBL/GenBank/DDBJ whole genome shotgun (WGS) entry which is preliminary data.</text>
</comment>
<evidence type="ECO:0000313" key="3">
    <source>
        <dbReference type="EMBL" id="RCW73885.1"/>
    </source>
</evidence>
<reference evidence="3 4" key="1">
    <citation type="submission" date="2018-07" db="EMBL/GenBank/DDBJ databases">
        <title>Genomic Encyclopedia of Type Strains, Phase IV (KMG-IV): sequencing the most valuable type-strain genomes for metagenomic binning, comparative biology and taxonomic classification.</title>
        <authorList>
            <person name="Goeker M."/>
        </authorList>
    </citation>
    <scope>NUCLEOTIDE SEQUENCE [LARGE SCALE GENOMIC DNA]</scope>
    <source>
        <strain evidence="3 4">DSM 21634</strain>
    </source>
</reference>
<proteinExistence type="predicted"/>
<evidence type="ECO:0000313" key="4">
    <source>
        <dbReference type="Proteomes" id="UP000252884"/>
    </source>
</evidence>
<dbReference type="Proteomes" id="UP000252884">
    <property type="component" value="Unassembled WGS sequence"/>
</dbReference>
<evidence type="ECO:0008006" key="5">
    <source>
        <dbReference type="Google" id="ProtNLM"/>
    </source>
</evidence>
<feature type="compositionally biased region" description="Low complexity" evidence="1">
    <location>
        <begin position="24"/>
        <end position="48"/>
    </location>
</feature>
<keyword evidence="2" id="KW-0732">Signal</keyword>
<feature type="chain" id="PRO_5017035153" description="C-type lysozyme inhibitor domain-containing protein" evidence="2">
    <location>
        <begin position="21"/>
        <end position="199"/>
    </location>
</feature>
<feature type="signal peptide" evidence="2">
    <location>
        <begin position="1"/>
        <end position="20"/>
    </location>
</feature>
<dbReference type="AlphaFoldDB" id="A0A368Y1B8"/>
<dbReference type="RefSeq" id="WP_114467045.1">
    <property type="nucleotide sequence ID" value="NZ_QPJK01000002.1"/>
</dbReference>
<feature type="region of interest" description="Disordered" evidence="1">
    <location>
        <begin position="179"/>
        <end position="199"/>
    </location>
</feature>
<evidence type="ECO:0000256" key="2">
    <source>
        <dbReference type="SAM" id="SignalP"/>
    </source>
</evidence>
<dbReference type="OrthoDB" id="5297272at2"/>